<comment type="subcellular location">
    <subcellularLocation>
        <location evidence="6">Cytoplasm</location>
    </subcellularLocation>
</comment>
<feature type="binding site" evidence="6">
    <location>
        <begin position="33"/>
        <end position="35"/>
    </location>
    <ligand>
        <name>S-adenosyl-L-methionine</name>
        <dbReference type="ChEBI" id="CHEBI:59789"/>
    </ligand>
</feature>
<name>A0A0G1P0F2_9BACT</name>
<dbReference type="AlphaFoldDB" id="A0A0G1P0F2"/>
<keyword evidence="6" id="KW-0963">Cytoplasm</keyword>
<sequence length="300" mass="33719">MSVQHIPVLLNEVIAGLDIKPDDVFLDGTINGGGHSKAVYDKLGTKGLLIGTDLDEMALGKAREKLQGGNAKVILKQSSFRNLDTVLGEIGRITVNKILLDLGLSSNQFEESGRGFTFQKDEPLLMTFKSALTESDLTAKKIVNEWDEENIAQIIESYGEEHFARKIAHAIVFYREKKEIKTTNELVAIIKEAVPQKYQHGRIHPATKTFQALRITTNDEIESLKDGLRKGFEHLALSGRMAVISFHSIEDRIVKNFFRERVKEGTARLITKKPITPSQKEITENPRSRSAKLRIIEKWA</sequence>
<feature type="binding site" evidence="6">
    <location>
        <position position="108"/>
    </location>
    <ligand>
        <name>S-adenosyl-L-methionine</name>
        <dbReference type="ChEBI" id="CHEBI:59789"/>
    </ligand>
</feature>
<evidence type="ECO:0000313" key="7">
    <source>
        <dbReference type="EMBL" id="KKU26201.1"/>
    </source>
</evidence>
<evidence type="ECO:0000313" key="8">
    <source>
        <dbReference type="Proteomes" id="UP000034175"/>
    </source>
</evidence>
<accession>A0A0G1P0F2</accession>
<dbReference type="EMBL" id="LCMA01000011">
    <property type="protein sequence ID" value="KKU26201.1"/>
    <property type="molecule type" value="Genomic_DNA"/>
</dbReference>
<dbReference type="NCBIfam" id="TIGR00006">
    <property type="entry name" value="16S rRNA (cytosine(1402)-N(4))-methyltransferase RsmH"/>
    <property type="match status" value="1"/>
</dbReference>
<organism evidence="7 8">
    <name type="scientific">Candidatus Magasanikbacteria bacterium GW2011_GWA2_46_17</name>
    <dbReference type="NCBI Taxonomy" id="1619042"/>
    <lineage>
        <taxon>Bacteria</taxon>
        <taxon>Candidatus Magasanikiibacteriota</taxon>
    </lineage>
</organism>
<dbReference type="InterPro" id="IPR023397">
    <property type="entry name" value="SAM-dep_MeTrfase_MraW_recog"/>
</dbReference>
<evidence type="ECO:0000256" key="5">
    <source>
        <dbReference type="ARBA" id="ARBA00022691"/>
    </source>
</evidence>
<comment type="similarity">
    <text evidence="1 6">Belongs to the methyltransferase superfamily. RsmH family.</text>
</comment>
<dbReference type="PATRIC" id="fig|1619042.3.peg.409"/>
<feature type="binding site" evidence="6">
    <location>
        <position position="53"/>
    </location>
    <ligand>
        <name>S-adenosyl-L-methionine</name>
        <dbReference type="ChEBI" id="CHEBI:59789"/>
    </ligand>
</feature>
<feature type="binding site" evidence="6">
    <location>
        <position position="101"/>
    </location>
    <ligand>
        <name>S-adenosyl-L-methionine</name>
        <dbReference type="ChEBI" id="CHEBI:59789"/>
    </ligand>
</feature>
<dbReference type="InterPro" id="IPR002903">
    <property type="entry name" value="RsmH"/>
</dbReference>
<dbReference type="Gene3D" id="1.10.150.170">
    <property type="entry name" value="Putative methyltransferase TM0872, insert domain"/>
    <property type="match status" value="1"/>
</dbReference>
<dbReference type="Pfam" id="PF01795">
    <property type="entry name" value="Methyltransf_5"/>
    <property type="match status" value="1"/>
</dbReference>
<evidence type="ECO:0000256" key="6">
    <source>
        <dbReference type="HAMAP-Rule" id="MF_01007"/>
    </source>
</evidence>
<dbReference type="Proteomes" id="UP000034175">
    <property type="component" value="Unassembled WGS sequence"/>
</dbReference>
<dbReference type="InterPro" id="IPR029063">
    <property type="entry name" value="SAM-dependent_MTases_sf"/>
</dbReference>
<reference evidence="7 8" key="1">
    <citation type="journal article" date="2015" name="Nature">
        <title>rRNA introns, odd ribosomes, and small enigmatic genomes across a large radiation of phyla.</title>
        <authorList>
            <person name="Brown C.T."/>
            <person name="Hug L.A."/>
            <person name="Thomas B.C."/>
            <person name="Sharon I."/>
            <person name="Castelle C.J."/>
            <person name="Singh A."/>
            <person name="Wilkins M.J."/>
            <person name="Williams K.H."/>
            <person name="Banfield J.F."/>
        </authorList>
    </citation>
    <scope>NUCLEOTIDE SEQUENCE [LARGE SCALE GENOMIC DNA]</scope>
</reference>
<evidence type="ECO:0000256" key="1">
    <source>
        <dbReference type="ARBA" id="ARBA00010396"/>
    </source>
</evidence>
<keyword evidence="3 6" id="KW-0489">Methyltransferase</keyword>
<dbReference type="PANTHER" id="PTHR11265:SF0">
    <property type="entry name" value="12S RRNA N4-METHYLCYTIDINE METHYLTRANSFERASE"/>
    <property type="match status" value="1"/>
</dbReference>
<dbReference type="EC" id="2.1.1.199" evidence="6"/>
<dbReference type="GO" id="GO:0071424">
    <property type="term" value="F:rRNA (cytosine-N4-)-methyltransferase activity"/>
    <property type="evidence" value="ECO:0007669"/>
    <property type="project" value="UniProtKB-UniRule"/>
</dbReference>
<evidence type="ECO:0000256" key="2">
    <source>
        <dbReference type="ARBA" id="ARBA00022552"/>
    </source>
</evidence>
<evidence type="ECO:0000256" key="4">
    <source>
        <dbReference type="ARBA" id="ARBA00022679"/>
    </source>
</evidence>
<dbReference type="SUPFAM" id="SSF81799">
    <property type="entry name" value="Putative methyltransferase TM0872, insert domain"/>
    <property type="match status" value="1"/>
</dbReference>
<feature type="binding site" evidence="6">
    <location>
        <position position="80"/>
    </location>
    <ligand>
        <name>S-adenosyl-L-methionine</name>
        <dbReference type="ChEBI" id="CHEBI:59789"/>
    </ligand>
</feature>
<gene>
    <name evidence="6" type="primary">rsmH</name>
    <name evidence="7" type="ORF">UX39_C0011G0015</name>
</gene>
<dbReference type="Gene3D" id="3.40.50.150">
    <property type="entry name" value="Vaccinia Virus protein VP39"/>
    <property type="match status" value="1"/>
</dbReference>
<protein>
    <recommendedName>
        <fullName evidence="6">Ribosomal RNA small subunit methyltransferase H</fullName>
        <ecNumber evidence="6">2.1.1.199</ecNumber>
    </recommendedName>
    <alternativeName>
        <fullName evidence="6">16S rRNA m(4)C1402 methyltransferase</fullName>
    </alternativeName>
    <alternativeName>
        <fullName evidence="6">rRNA (cytosine-N(4)-)-methyltransferase RsmH</fullName>
    </alternativeName>
</protein>
<dbReference type="GO" id="GO:0070475">
    <property type="term" value="P:rRNA base methylation"/>
    <property type="evidence" value="ECO:0007669"/>
    <property type="project" value="UniProtKB-UniRule"/>
</dbReference>
<keyword evidence="4 6" id="KW-0808">Transferase</keyword>
<dbReference type="HAMAP" id="MF_01007">
    <property type="entry name" value="16SrRNA_methyltr_H"/>
    <property type="match status" value="1"/>
</dbReference>
<keyword evidence="5 6" id="KW-0949">S-adenosyl-L-methionine</keyword>
<dbReference type="GO" id="GO:0005737">
    <property type="term" value="C:cytoplasm"/>
    <property type="evidence" value="ECO:0007669"/>
    <property type="project" value="UniProtKB-SubCell"/>
</dbReference>
<dbReference type="PIRSF" id="PIRSF004486">
    <property type="entry name" value="MraW"/>
    <property type="match status" value="1"/>
</dbReference>
<dbReference type="PANTHER" id="PTHR11265">
    <property type="entry name" value="S-ADENOSYL-METHYLTRANSFERASE MRAW"/>
    <property type="match status" value="1"/>
</dbReference>
<comment type="caution">
    <text evidence="7">The sequence shown here is derived from an EMBL/GenBank/DDBJ whole genome shotgun (WGS) entry which is preliminary data.</text>
</comment>
<comment type="catalytic activity">
    <reaction evidence="6">
        <text>cytidine(1402) in 16S rRNA + S-adenosyl-L-methionine = N(4)-methylcytidine(1402) in 16S rRNA + S-adenosyl-L-homocysteine + H(+)</text>
        <dbReference type="Rhea" id="RHEA:42928"/>
        <dbReference type="Rhea" id="RHEA-COMP:10286"/>
        <dbReference type="Rhea" id="RHEA-COMP:10287"/>
        <dbReference type="ChEBI" id="CHEBI:15378"/>
        <dbReference type="ChEBI" id="CHEBI:57856"/>
        <dbReference type="ChEBI" id="CHEBI:59789"/>
        <dbReference type="ChEBI" id="CHEBI:74506"/>
        <dbReference type="ChEBI" id="CHEBI:82748"/>
        <dbReference type="EC" id="2.1.1.199"/>
    </reaction>
</comment>
<proteinExistence type="inferred from homology"/>
<keyword evidence="2 6" id="KW-0698">rRNA processing</keyword>
<dbReference type="SUPFAM" id="SSF53335">
    <property type="entry name" value="S-adenosyl-L-methionine-dependent methyltransferases"/>
    <property type="match status" value="1"/>
</dbReference>
<comment type="function">
    <text evidence="6">Specifically methylates the N4 position of cytidine in position 1402 (C1402) of 16S rRNA.</text>
</comment>
<evidence type="ECO:0000256" key="3">
    <source>
        <dbReference type="ARBA" id="ARBA00022603"/>
    </source>
</evidence>